<evidence type="ECO:0000313" key="9">
    <source>
        <dbReference type="Proteomes" id="UP000426246"/>
    </source>
</evidence>
<dbReference type="InterPro" id="IPR012341">
    <property type="entry name" value="6hp_glycosidase-like_sf"/>
</dbReference>
<protein>
    <recommendedName>
        <fullName evidence="2">alpha-L-rhamnosidase</fullName>
        <ecNumber evidence="2">3.2.1.40</ecNumber>
    </recommendedName>
</protein>
<organism evidence="8 9">
    <name type="scientific">Paenibacillus psychroresistens</name>
    <dbReference type="NCBI Taxonomy" id="1778678"/>
    <lineage>
        <taxon>Bacteria</taxon>
        <taxon>Bacillati</taxon>
        <taxon>Bacillota</taxon>
        <taxon>Bacilli</taxon>
        <taxon>Bacillales</taxon>
        <taxon>Paenibacillaceae</taxon>
        <taxon>Paenibacillus</taxon>
    </lineage>
</organism>
<dbReference type="Gene3D" id="2.60.420.10">
    <property type="entry name" value="Maltose phosphorylase, domain 3"/>
    <property type="match status" value="1"/>
</dbReference>
<dbReference type="Gene3D" id="2.60.120.260">
    <property type="entry name" value="Galactose-binding domain-like"/>
    <property type="match status" value="3"/>
</dbReference>
<evidence type="ECO:0000313" key="8">
    <source>
        <dbReference type="EMBL" id="QGQ99691.1"/>
    </source>
</evidence>
<dbReference type="SUPFAM" id="SSF48208">
    <property type="entry name" value="Six-hairpin glycosidases"/>
    <property type="match status" value="1"/>
</dbReference>
<dbReference type="InterPro" id="IPR035396">
    <property type="entry name" value="Bac_rhamnosid6H"/>
</dbReference>
<dbReference type="Gene3D" id="1.50.10.10">
    <property type="match status" value="1"/>
</dbReference>
<gene>
    <name evidence="8" type="ORF">EHS13_34940</name>
</gene>
<dbReference type="InterPro" id="IPR008979">
    <property type="entry name" value="Galactose-bd-like_sf"/>
</dbReference>
<dbReference type="PANTHER" id="PTHR33307">
    <property type="entry name" value="ALPHA-RHAMNOSIDASE (EUROFUNG)"/>
    <property type="match status" value="1"/>
</dbReference>
<evidence type="ECO:0000259" key="7">
    <source>
        <dbReference type="Pfam" id="PF17390"/>
    </source>
</evidence>
<name>A0A6B8RTG6_9BACL</name>
<dbReference type="KEGG" id="ppsc:EHS13_34940"/>
<dbReference type="EMBL" id="CP034235">
    <property type="protein sequence ID" value="QGQ99691.1"/>
    <property type="molecule type" value="Genomic_DNA"/>
</dbReference>
<dbReference type="Pfam" id="PF17390">
    <property type="entry name" value="Bac_rhamnosid_C"/>
    <property type="match status" value="1"/>
</dbReference>
<evidence type="ECO:0000259" key="5">
    <source>
        <dbReference type="Pfam" id="PF08531"/>
    </source>
</evidence>
<feature type="domain" description="Bacterial alpha-L-rhamnosidase N-terminal" evidence="5">
    <location>
        <begin position="217"/>
        <end position="396"/>
    </location>
</feature>
<dbReference type="EC" id="3.2.1.40" evidence="2"/>
<dbReference type="SUPFAM" id="SSF49785">
    <property type="entry name" value="Galactose-binding domain-like"/>
    <property type="match status" value="1"/>
</dbReference>
<feature type="domain" description="Alpha-L-rhamnosidase C-terminal" evidence="7">
    <location>
        <begin position="864"/>
        <end position="939"/>
    </location>
</feature>
<keyword evidence="3" id="KW-0378">Hydrolase</keyword>
<dbReference type="GO" id="GO:0005975">
    <property type="term" value="P:carbohydrate metabolic process"/>
    <property type="evidence" value="ECO:0007669"/>
    <property type="project" value="InterPro"/>
</dbReference>
<dbReference type="Pfam" id="PF17389">
    <property type="entry name" value="Bac_rhamnosid6H"/>
    <property type="match status" value="1"/>
</dbReference>
<dbReference type="Pfam" id="PF05592">
    <property type="entry name" value="Bac_rhamnosid"/>
    <property type="match status" value="1"/>
</dbReference>
<evidence type="ECO:0000259" key="6">
    <source>
        <dbReference type="Pfam" id="PF17389"/>
    </source>
</evidence>
<accession>A0A6B8RTG6</accession>
<evidence type="ECO:0000256" key="1">
    <source>
        <dbReference type="ARBA" id="ARBA00001445"/>
    </source>
</evidence>
<proteinExistence type="predicted"/>
<dbReference type="Proteomes" id="UP000426246">
    <property type="component" value="Chromosome"/>
</dbReference>
<dbReference type="InterPro" id="IPR008902">
    <property type="entry name" value="Rhamnosid_concanavalin"/>
</dbReference>
<dbReference type="GO" id="GO:0030596">
    <property type="term" value="F:alpha-L-rhamnosidase activity"/>
    <property type="evidence" value="ECO:0007669"/>
    <property type="project" value="UniProtKB-EC"/>
</dbReference>
<dbReference type="InterPro" id="IPR008928">
    <property type="entry name" value="6-hairpin_glycosidase_sf"/>
</dbReference>
<evidence type="ECO:0000259" key="4">
    <source>
        <dbReference type="Pfam" id="PF05592"/>
    </source>
</evidence>
<dbReference type="AlphaFoldDB" id="A0A6B8RTG6"/>
<feature type="domain" description="Alpha-L-rhamnosidase six-hairpin glycosidase" evidence="6">
    <location>
        <begin position="513"/>
        <end position="860"/>
    </location>
</feature>
<dbReference type="InterPro" id="IPR013737">
    <property type="entry name" value="Bac_rhamnosid_N"/>
</dbReference>
<reference evidence="9" key="1">
    <citation type="submission" date="2018-11" db="EMBL/GenBank/DDBJ databases">
        <title>Complete genome sequence of Paenibacillus sp. ML311-T8.</title>
        <authorList>
            <person name="Nam Y.-D."/>
            <person name="Kang J."/>
            <person name="Chung W.-H."/>
            <person name="Park Y.S."/>
        </authorList>
    </citation>
    <scope>NUCLEOTIDE SEQUENCE [LARGE SCALE GENOMIC DNA]</scope>
    <source>
        <strain evidence="9">ML311-T8</strain>
    </source>
</reference>
<comment type="catalytic activity">
    <reaction evidence="1">
        <text>Hydrolysis of terminal non-reducing alpha-L-rhamnose residues in alpha-L-rhamnosides.</text>
        <dbReference type="EC" id="3.2.1.40"/>
    </reaction>
</comment>
<evidence type="ECO:0000256" key="2">
    <source>
        <dbReference type="ARBA" id="ARBA00012652"/>
    </source>
</evidence>
<dbReference type="InterPro" id="IPR016007">
    <property type="entry name" value="Alpha_rhamnosid"/>
</dbReference>
<dbReference type="InterPro" id="IPR035398">
    <property type="entry name" value="Bac_rhamnosid_C"/>
</dbReference>
<dbReference type="PANTHER" id="PTHR33307:SF6">
    <property type="entry name" value="ALPHA-RHAMNOSIDASE (EUROFUNG)-RELATED"/>
    <property type="match status" value="1"/>
</dbReference>
<evidence type="ECO:0000256" key="3">
    <source>
        <dbReference type="ARBA" id="ARBA00022801"/>
    </source>
</evidence>
<sequence length="973" mass="108078">MAEFSIGLLHEEDWKASWITAAEFISDTPAHIGYMSLETKDPLEQKWVQIDLGHSQELDGIRLYTAVGKRGNRPYGGEASPTDGFPVRFIVEVSDNEEMYASQRVVDCSTEDVLPEPIIQMNFNQVSGRYVRFTGLKQLGSEFMGESVCLKFAEIELLNKDLNIAVGCRVTALDSYENTQEGFSAAYLTDGKTAYDAGSRRKLRSAPLMQKEIACSKPVSRAMVYATALGNYELYINGERVGDHCLAPGLTQYEKRVAVQAYNVTALLNQGDNAIGAILADGWYRSRYRLDGFDQFKDFAEGSFGDAIPRLLVQIEIEYSDGSAEIVGTDESWTYSMEGPYRKTSMYDGILYDSRLEPAGWSKQGFNDSSKWSQVSVSDVPWPLIKSPQTVQPVRRIREYPFISEKEISPGAYLYDFGQSVGGVCRVTLQGAAGQKVKLRHIPVLNEDGSIYTDTLWGAYDNGDIYILNGQGPQTFEAAFTFHGFRYVELTGLVSLDNLLDITAVMIADDYPEASSLKTSDERLNKLWSNALLTYQACMKSVVVDVCDRDERWPWMGDCFTTHSQSLPYMLDIAAHFTRRCRDLQDDQTEGGYFSATAPRMNLITGAACYSDAAITTAWSSYMNYGDIRLLQELYPSLLTYYRMLQDKYESGAEPFVEGWTDHLASNMTIKPGAMSWKEKGPAKIGKAHYEMLSFLQVSKLMRNMAEVLADLATCASIDGFAKKLRQEFVRTLLESDEKIDGAQTLYGLLLGYGIVQPEEKSAVLDRLLVAIEQYNGFMTTGTPSTNLLLNALSDNGHHELAYGLVMRPEYPSFGSMIDQGATVIWERLDSHVPGLGFNPSGMNGLIHVGFASVAEWIFGNYAGIRPHESLPSYKQVVIQPCIDSPIDHVQASYRSVRGPITTEWSKDGDGFVLKVEIPANMAATVIIPKFKSGLITESGALAAESKGVTFVSAREGASEYLIESGAYFFHSQ</sequence>
<feature type="domain" description="Alpha-L-rhamnosidase concanavalin-like" evidence="4">
    <location>
        <begin position="407"/>
        <end position="507"/>
    </location>
</feature>
<dbReference type="Pfam" id="PF08531">
    <property type="entry name" value="Bac_rhamnosid_N"/>
    <property type="match status" value="1"/>
</dbReference>
<keyword evidence="9" id="KW-1185">Reference proteome</keyword>